<dbReference type="Proteomes" id="UP000636479">
    <property type="component" value="Unassembled WGS sequence"/>
</dbReference>
<evidence type="ECO:0000313" key="3">
    <source>
        <dbReference type="EMBL" id="KAF7298849.1"/>
    </source>
</evidence>
<evidence type="ECO:0000313" key="4">
    <source>
        <dbReference type="Proteomes" id="UP000636479"/>
    </source>
</evidence>
<keyword evidence="4" id="KW-1185">Reference proteome</keyword>
<evidence type="ECO:0000256" key="2">
    <source>
        <dbReference type="SAM" id="Phobius"/>
    </source>
</evidence>
<evidence type="ECO:0000256" key="1">
    <source>
        <dbReference type="SAM" id="MobiDB-lite"/>
    </source>
</evidence>
<name>A0A8H6SG96_9AGAR</name>
<feature type="compositionally biased region" description="Pro residues" evidence="1">
    <location>
        <begin position="99"/>
        <end position="108"/>
    </location>
</feature>
<proteinExistence type="predicted"/>
<keyword evidence="2" id="KW-1133">Transmembrane helix</keyword>
<dbReference type="AlphaFoldDB" id="A0A8H6SG96"/>
<dbReference type="EMBL" id="JACAZF010000007">
    <property type="protein sequence ID" value="KAF7298849.1"/>
    <property type="molecule type" value="Genomic_DNA"/>
</dbReference>
<protein>
    <submittedName>
        <fullName evidence="3">Uncharacterized protein</fullName>
    </submittedName>
</protein>
<feature type="compositionally biased region" description="Polar residues" evidence="1">
    <location>
        <begin position="266"/>
        <end position="280"/>
    </location>
</feature>
<feature type="region of interest" description="Disordered" evidence="1">
    <location>
        <begin position="259"/>
        <end position="280"/>
    </location>
</feature>
<accession>A0A8H6SG96</accession>
<organism evidence="3 4">
    <name type="scientific">Mycena indigotica</name>
    <dbReference type="NCBI Taxonomy" id="2126181"/>
    <lineage>
        <taxon>Eukaryota</taxon>
        <taxon>Fungi</taxon>
        <taxon>Dikarya</taxon>
        <taxon>Basidiomycota</taxon>
        <taxon>Agaricomycotina</taxon>
        <taxon>Agaricomycetes</taxon>
        <taxon>Agaricomycetidae</taxon>
        <taxon>Agaricales</taxon>
        <taxon>Marasmiineae</taxon>
        <taxon>Mycenaceae</taxon>
        <taxon>Mycena</taxon>
    </lineage>
</organism>
<reference evidence="3" key="1">
    <citation type="submission" date="2020-05" db="EMBL/GenBank/DDBJ databases">
        <title>Mycena genomes resolve the evolution of fungal bioluminescence.</title>
        <authorList>
            <person name="Tsai I.J."/>
        </authorList>
    </citation>
    <scope>NUCLEOTIDE SEQUENCE</scope>
    <source>
        <strain evidence="3">171206Taipei</strain>
    </source>
</reference>
<dbReference type="OrthoDB" id="3060107at2759"/>
<feature type="compositionally biased region" description="Low complexity" evidence="1">
    <location>
        <begin position="74"/>
        <end position="97"/>
    </location>
</feature>
<keyword evidence="2" id="KW-0472">Membrane</keyword>
<gene>
    <name evidence="3" type="ORF">MIND_00832700</name>
</gene>
<sequence>MVTHKTSLIPPPLKYNHHPPSASLPPSQRPAMSGAPPAQQGRAPPPAVLPSRPSDGQRRPQQADYYPQQPQPQQPLLQRQPSSPQPDSRLQRQPSRPNQYPPQQPDLPAPAFMQAAPLLPPSASLSTSDSSATLSSMPSSFRSYNSESMLIRGKADDDLENTDAFWRRFNTSAVNAQQPDAEKSSWLGKNEGKTSRYYRVMWLVGFVFVILAAGGIGIGVFLSFRSGNSNTRPGALGGSADNTSAGGIAATLGGGQAPAQSVAPAATQTGLHVSPTNTVD</sequence>
<keyword evidence="2" id="KW-0812">Transmembrane</keyword>
<comment type="caution">
    <text evidence="3">The sequence shown here is derived from an EMBL/GenBank/DDBJ whole genome shotgun (WGS) entry which is preliminary data.</text>
</comment>
<feature type="compositionally biased region" description="Low complexity" evidence="1">
    <location>
        <begin position="115"/>
        <end position="139"/>
    </location>
</feature>
<dbReference type="RefSeq" id="XP_037218237.1">
    <property type="nucleotide sequence ID" value="XM_037364995.1"/>
</dbReference>
<feature type="transmembrane region" description="Helical" evidence="2">
    <location>
        <begin position="200"/>
        <end position="222"/>
    </location>
</feature>
<feature type="region of interest" description="Disordered" evidence="1">
    <location>
        <begin position="1"/>
        <end position="139"/>
    </location>
</feature>
<dbReference type="GeneID" id="59347511"/>
<feature type="compositionally biased region" description="Low complexity" evidence="1">
    <location>
        <begin position="59"/>
        <end position="68"/>
    </location>
</feature>